<dbReference type="PROSITE" id="PS50887">
    <property type="entry name" value="GGDEF"/>
    <property type="match status" value="1"/>
</dbReference>
<proteinExistence type="predicted"/>
<dbReference type="InterPro" id="IPR043128">
    <property type="entry name" value="Rev_trsase/Diguanyl_cyclase"/>
</dbReference>
<dbReference type="NCBIfam" id="TIGR00254">
    <property type="entry name" value="GGDEF"/>
    <property type="match status" value="1"/>
</dbReference>
<evidence type="ECO:0000313" key="3">
    <source>
        <dbReference type="Proteomes" id="UP000298159"/>
    </source>
</evidence>
<dbReference type="Pfam" id="PF00990">
    <property type="entry name" value="GGDEF"/>
    <property type="match status" value="1"/>
</dbReference>
<protein>
    <submittedName>
        <fullName evidence="2">GGDEF domain-containing protein</fullName>
    </submittedName>
</protein>
<dbReference type="EMBL" id="SRRT01000013">
    <property type="protein sequence ID" value="TGN72212.1"/>
    <property type="molecule type" value="Genomic_DNA"/>
</dbReference>
<dbReference type="GeneID" id="95451846"/>
<dbReference type="InterPro" id="IPR000160">
    <property type="entry name" value="GGDEF_dom"/>
</dbReference>
<dbReference type="CDD" id="cd01949">
    <property type="entry name" value="GGDEF"/>
    <property type="match status" value="1"/>
</dbReference>
<dbReference type="RefSeq" id="WP_135788858.1">
    <property type="nucleotide sequence ID" value="NZ_SRRT01000013.1"/>
</dbReference>
<dbReference type="InterPro" id="IPR029787">
    <property type="entry name" value="Nucleotide_cyclase"/>
</dbReference>
<name>A0A4Z1CTM3_9ACTN</name>
<dbReference type="SUPFAM" id="SSF55073">
    <property type="entry name" value="Nucleotide cyclase"/>
    <property type="match status" value="1"/>
</dbReference>
<dbReference type="Gene3D" id="3.30.70.270">
    <property type="match status" value="1"/>
</dbReference>
<accession>A0A4Z1CTM3</accession>
<comment type="caution">
    <text evidence="2">The sequence shown here is derived from an EMBL/GenBank/DDBJ whole genome shotgun (WGS) entry which is preliminary data.</text>
</comment>
<keyword evidence="3" id="KW-1185">Reference proteome</keyword>
<evidence type="ECO:0000259" key="1">
    <source>
        <dbReference type="PROSITE" id="PS50887"/>
    </source>
</evidence>
<sequence length="222" mass="23152">MPSGIETGALLDRARTDLARPDASPVDLRRHLTRVVPAVEELLAENAALHGQLARARTCPVTHLPTRAAWTERAGQVLAQGPTVVLLVDLDGFKPVNDRFGHAAGDDVLAAVGARLAAWSAAAGGTAGRLGGDEFSVAVPDAPGLDLDALRTLLTRPVRHQDLTLTVGASIGSAHGPASADLSALLKTADAAMYQAKGRGRRGRRLAPLARLARVLPFRKAA</sequence>
<dbReference type="PANTHER" id="PTHR46663">
    <property type="entry name" value="DIGUANYLATE CYCLASE DGCT-RELATED"/>
    <property type="match status" value="1"/>
</dbReference>
<dbReference type="InterPro" id="IPR052163">
    <property type="entry name" value="DGC-Regulatory_Protein"/>
</dbReference>
<organism evidence="2 3">
    <name type="scientific">Streptomyces bauhiniae</name>
    <dbReference type="NCBI Taxonomy" id="2340725"/>
    <lineage>
        <taxon>Bacteria</taxon>
        <taxon>Bacillati</taxon>
        <taxon>Actinomycetota</taxon>
        <taxon>Actinomycetes</taxon>
        <taxon>Kitasatosporales</taxon>
        <taxon>Streptomycetaceae</taxon>
        <taxon>Streptomyces</taxon>
    </lineage>
</organism>
<gene>
    <name evidence="2" type="ORF">E5083_30200</name>
</gene>
<reference evidence="2 3" key="1">
    <citation type="submission" date="2019-04" db="EMBL/GenBank/DDBJ databases">
        <title>Streptomyces sp. nov. Bv016 isolated from bark of Buahinia variegata.</title>
        <authorList>
            <person name="Kanchanasin P."/>
            <person name="Tanasupawat S."/>
            <person name="Yuki M."/>
            <person name="Kudo T."/>
        </authorList>
    </citation>
    <scope>NUCLEOTIDE SEQUENCE [LARGE SCALE GENOMIC DNA]</scope>
    <source>
        <strain evidence="2 3">Bv016</strain>
    </source>
</reference>
<dbReference type="Proteomes" id="UP000298159">
    <property type="component" value="Unassembled WGS sequence"/>
</dbReference>
<dbReference type="AlphaFoldDB" id="A0A4Z1CTM3"/>
<feature type="domain" description="GGDEF" evidence="1">
    <location>
        <begin position="81"/>
        <end position="209"/>
    </location>
</feature>
<evidence type="ECO:0000313" key="2">
    <source>
        <dbReference type="EMBL" id="TGN72212.1"/>
    </source>
</evidence>
<dbReference type="SMART" id="SM00267">
    <property type="entry name" value="GGDEF"/>
    <property type="match status" value="1"/>
</dbReference>
<dbReference type="PANTHER" id="PTHR46663:SF2">
    <property type="entry name" value="GGDEF DOMAIN-CONTAINING PROTEIN"/>
    <property type="match status" value="1"/>
</dbReference>